<dbReference type="AlphaFoldDB" id="A0A180G8L0"/>
<dbReference type="VEuPathDB" id="FungiDB:PTTG_12446"/>
<gene>
    <name evidence="1" type="ORF">PTTG_12446</name>
</gene>
<accession>A0A180G8L0</accession>
<protein>
    <recommendedName>
        <fullName evidence="4">F-box domain-containing protein</fullName>
    </recommendedName>
</protein>
<reference evidence="2" key="4">
    <citation type="submission" date="2025-05" db="UniProtKB">
        <authorList>
            <consortium name="EnsemblFungi"/>
        </authorList>
    </citation>
    <scope>IDENTIFICATION</scope>
    <source>
        <strain evidence="2">isolate 1-1 / race 1 (BBBD)</strain>
    </source>
</reference>
<sequence>MAIRSLVTQLCTTVPDANSSTALAPSQVNFINRALLQIFIHLTTSRGQPTRAQNRDDLLWMKEAPMSLLSLPVELVEHIADHLQGQIWPPVDSAITDWSSYPSLSAQRDLCALSLVCRALNRIARPRLLRNVMHDFKSRSICEARFDPHRYRWLSPQSFPSQSTPQWIRVLYLHDLFRDLDPAIETKNMAELLQSLSGVEVLVATGFCASVLLHTLSTFPLGEMGSLKVFKIYSYSMTVKSILAAFRIFPNLTSLTIDVVNIEGTGTIPYHALPARPSTITQLDLCARLYAPEEYDSLCDVLRHIVPTLKVVHIHGEYSEELHQVVSTLKLSPVESLLLNFRNKFPESLLSIRLPTLKTLSISTYGYTSPHLWESKLAESISRLIVRSSGYPVDINRLDCTFQIPNLKVLQLQSLCKIRNQEEERRWNTRLGEWCSRRGVLFVNQNPDSNIITPQDDYRYLELQEED</sequence>
<dbReference type="OrthoDB" id="2495769at2759"/>
<dbReference type="InterPro" id="IPR032675">
    <property type="entry name" value="LRR_dom_sf"/>
</dbReference>
<name>A0A180G8L0_PUCT1</name>
<dbReference type="EnsemblFungi" id="PTTG_12446-t43_1">
    <property type="protein sequence ID" value="PTTG_12446-t43_1-p1"/>
    <property type="gene ID" value="PTTG_12446"/>
</dbReference>
<evidence type="ECO:0000313" key="1">
    <source>
        <dbReference type="EMBL" id="OAV89045.1"/>
    </source>
</evidence>
<keyword evidence="3" id="KW-1185">Reference proteome</keyword>
<organism evidence="1">
    <name type="scientific">Puccinia triticina (isolate 1-1 / race 1 (BBBD))</name>
    <name type="common">Brown leaf rust fungus</name>
    <dbReference type="NCBI Taxonomy" id="630390"/>
    <lineage>
        <taxon>Eukaryota</taxon>
        <taxon>Fungi</taxon>
        <taxon>Dikarya</taxon>
        <taxon>Basidiomycota</taxon>
        <taxon>Pucciniomycotina</taxon>
        <taxon>Pucciniomycetes</taxon>
        <taxon>Pucciniales</taxon>
        <taxon>Pucciniaceae</taxon>
        <taxon>Puccinia</taxon>
    </lineage>
</organism>
<dbReference type="EMBL" id="ADAS02000143">
    <property type="protein sequence ID" value="OAV89045.1"/>
    <property type="molecule type" value="Genomic_DNA"/>
</dbReference>
<evidence type="ECO:0000313" key="3">
    <source>
        <dbReference type="Proteomes" id="UP000005240"/>
    </source>
</evidence>
<dbReference type="Gene3D" id="3.80.10.10">
    <property type="entry name" value="Ribonuclease Inhibitor"/>
    <property type="match status" value="1"/>
</dbReference>
<proteinExistence type="predicted"/>
<dbReference type="CDD" id="cd09917">
    <property type="entry name" value="F-box_SF"/>
    <property type="match status" value="1"/>
</dbReference>
<reference evidence="1" key="1">
    <citation type="submission" date="2009-11" db="EMBL/GenBank/DDBJ databases">
        <authorList>
            <consortium name="The Broad Institute Genome Sequencing Platform"/>
            <person name="Ward D."/>
            <person name="Feldgarden M."/>
            <person name="Earl A."/>
            <person name="Young S.K."/>
            <person name="Zeng Q."/>
            <person name="Koehrsen M."/>
            <person name="Alvarado L."/>
            <person name="Berlin A."/>
            <person name="Bochicchio J."/>
            <person name="Borenstein D."/>
            <person name="Chapman S.B."/>
            <person name="Chen Z."/>
            <person name="Engels R."/>
            <person name="Freedman E."/>
            <person name="Gellesch M."/>
            <person name="Goldberg J."/>
            <person name="Griggs A."/>
            <person name="Gujja S."/>
            <person name="Heilman E."/>
            <person name="Heiman D."/>
            <person name="Hepburn T."/>
            <person name="Howarth C."/>
            <person name="Jen D."/>
            <person name="Larson L."/>
            <person name="Lewis B."/>
            <person name="Mehta T."/>
            <person name="Park D."/>
            <person name="Pearson M."/>
            <person name="Roberts A."/>
            <person name="Saif S."/>
            <person name="Shea T."/>
            <person name="Shenoy N."/>
            <person name="Sisk P."/>
            <person name="Stolte C."/>
            <person name="Sykes S."/>
            <person name="Thomson T."/>
            <person name="Walk T."/>
            <person name="White J."/>
            <person name="Yandava C."/>
            <person name="Izard J."/>
            <person name="Baranova O.V."/>
            <person name="Blanton J.M."/>
            <person name="Tanner A.C."/>
            <person name="Dewhirst F.E."/>
            <person name="Haas B."/>
            <person name="Nusbaum C."/>
            <person name="Birren B."/>
        </authorList>
    </citation>
    <scope>NUCLEOTIDE SEQUENCE [LARGE SCALE GENOMIC DNA]</scope>
    <source>
        <strain evidence="1">1-1 BBBD Race 1</strain>
    </source>
</reference>
<reference evidence="2 3" key="3">
    <citation type="journal article" date="2017" name="G3 (Bethesda)">
        <title>Comparative analysis highlights variable genome content of wheat rusts and divergence of the mating loci.</title>
        <authorList>
            <person name="Cuomo C.A."/>
            <person name="Bakkeren G."/>
            <person name="Khalil H.B."/>
            <person name="Panwar V."/>
            <person name="Joly D."/>
            <person name="Linning R."/>
            <person name="Sakthikumar S."/>
            <person name="Song X."/>
            <person name="Adiconis X."/>
            <person name="Fan L."/>
            <person name="Goldberg J.M."/>
            <person name="Levin J.Z."/>
            <person name="Young S."/>
            <person name="Zeng Q."/>
            <person name="Anikster Y."/>
            <person name="Bruce M."/>
            <person name="Wang M."/>
            <person name="Yin C."/>
            <person name="McCallum B."/>
            <person name="Szabo L.J."/>
            <person name="Hulbert S."/>
            <person name="Chen X."/>
            <person name="Fellers J.P."/>
        </authorList>
    </citation>
    <scope>NUCLEOTIDE SEQUENCE</scope>
    <source>
        <strain evidence="2">isolate 1-1 / race 1 (BBBD)</strain>
        <strain evidence="3">Isolate 1-1 / race 1 (BBBD)</strain>
    </source>
</reference>
<evidence type="ECO:0000313" key="2">
    <source>
        <dbReference type="EnsemblFungi" id="PTTG_12446-t43_1-p1"/>
    </source>
</evidence>
<dbReference type="Proteomes" id="UP000005240">
    <property type="component" value="Unassembled WGS sequence"/>
</dbReference>
<evidence type="ECO:0008006" key="4">
    <source>
        <dbReference type="Google" id="ProtNLM"/>
    </source>
</evidence>
<dbReference type="SUPFAM" id="SSF52047">
    <property type="entry name" value="RNI-like"/>
    <property type="match status" value="1"/>
</dbReference>
<reference evidence="1" key="2">
    <citation type="submission" date="2016-05" db="EMBL/GenBank/DDBJ databases">
        <title>Comparative analysis highlights variable genome content of wheat rusts and divergence of the mating loci.</title>
        <authorList>
            <person name="Cuomo C.A."/>
            <person name="Bakkeren G."/>
            <person name="Szabo L."/>
            <person name="Khalil H."/>
            <person name="Joly D."/>
            <person name="Goldberg J."/>
            <person name="Young S."/>
            <person name="Zeng Q."/>
            <person name="Fellers J."/>
        </authorList>
    </citation>
    <scope>NUCLEOTIDE SEQUENCE [LARGE SCALE GENOMIC DNA]</scope>
    <source>
        <strain evidence="1">1-1 BBBD Race 1</strain>
    </source>
</reference>